<proteinExistence type="inferred from homology"/>
<dbReference type="PROSITE" id="PS00061">
    <property type="entry name" value="ADH_SHORT"/>
    <property type="match status" value="1"/>
</dbReference>
<dbReference type="PANTHER" id="PTHR42760:SF135">
    <property type="entry name" value="BLL7886 PROTEIN"/>
    <property type="match status" value="1"/>
</dbReference>
<dbReference type="InterPro" id="IPR002347">
    <property type="entry name" value="SDR_fam"/>
</dbReference>
<dbReference type="GO" id="GO:0030497">
    <property type="term" value="P:fatty acid elongation"/>
    <property type="evidence" value="ECO:0007669"/>
    <property type="project" value="TreeGrafter"/>
</dbReference>
<evidence type="ECO:0000256" key="1">
    <source>
        <dbReference type="ARBA" id="ARBA00006484"/>
    </source>
</evidence>
<comment type="caution">
    <text evidence="2">The sequence shown here is derived from an EMBL/GenBank/DDBJ whole genome shotgun (WGS) entry which is preliminary data.</text>
</comment>
<dbReference type="InterPro" id="IPR036291">
    <property type="entry name" value="NAD(P)-bd_dom_sf"/>
</dbReference>
<dbReference type="GO" id="GO:0016616">
    <property type="term" value="F:oxidoreductase activity, acting on the CH-OH group of donors, NAD or NADP as acceptor"/>
    <property type="evidence" value="ECO:0007669"/>
    <property type="project" value="TreeGrafter"/>
</dbReference>
<evidence type="ECO:0000313" key="2">
    <source>
        <dbReference type="EMBL" id="PXV71692.1"/>
    </source>
</evidence>
<gene>
    <name evidence="2" type="ORF">C8D93_101747</name>
</gene>
<dbReference type="SUPFAM" id="SSF51735">
    <property type="entry name" value="NAD(P)-binding Rossmann-fold domains"/>
    <property type="match status" value="1"/>
</dbReference>
<comment type="similarity">
    <text evidence="1">Belongs to the short-chain dehydrogenases/reductases (SDR) family.</text>
</comment>
<name>A0A318ELD7_9GAMM</name>
<dbReference type="Proteomes" id="UP000248330">
    <property type="component" value="Unassembled WGS sequence"/>
</dbReference>
<keyword evidence="3" id="KW-1185">Reference proteome</keyword>
<dbReference type="AlphaFoldDB" id="A0A318ELD7"/>
<dbReference type="PRINTS" id="PR00081">
    <property type="entry name" value="GDHRDH"/>
</dbReference>
<dbReference type="Gene3D" id="3.40.50.720">
    <property type="entry name" value="NAD(P)-binding Rossmann-like Domain"/>
    <property type="match status" value="1"/>
</dbReference>
<evidence type="ECO:0000313" key="3">
    <source>
        <dbReference type="Proteomes" id="UP000248330"/>
    </source>
</evidence>
<sequence>MNIGAAGAVKAAAGMGAYSASKAGVARLSEALADKLKAREITVNAVLPGNIDTLTNRVDMPDADHACRVTPQALGKRPVATGLTHVGLS</sequence>
<dbReference type="InterPro" id="IPR020904">
    <property type="entry name" value="Sc_DH/Rdtase_CS"/>
</dbReference>
<protein>
    <submittedName>
        <fullName evidence="2">Short subunit dehydrogenase</fullName>
    </submittedName>
</protein>
<dbReference type="PANTHER" id="PTHR42760">
    <property type="entry name" value="SHORT-CHAIN DEHYDROGENASES/REDUCTASES FAMILY MEMBER"/>
    <property type="match status" value="1"/>
</dbReference>
<dbReference type="Pfam" id="PF00106">
    <property type="entry name" value="adh_short"/>
    <property type="match status" value="1"/>
</dbReference>
<accession>A0A318ELD7</accession>
<reference evidence="2 3" key="1">
    <citation type="submission" date="2018-04" db="EMBL/GenBank/DDBJ databases">
        <title>Genomic Encyclopedia of Type Strains, Phase IV (KMG-IV): sequencing the most valuable type-strain genomes for metagenomic binning, comparative biology and taxonomic classification.</title>
        <authorList>
            <person name="Goeker M."/>
        </authorList>
    </citation>
    <scope>NUCLEOTIDE SEQUENCE [LARGE SCALE GENOMIC DNA]</scope>
    <source>
        <strain evidence="2 3">DSM 104150</strain>
    </source>
</reference>
<dbReference type="EMBL" id="QICN01000001">
    <property type="protein sequence ID" value="PXV71692.1"/>
    <property type="molecule type" value="Genomic_DNA"/>
</dbReference>
<organism evidence="2 3">
    <name type="scientific">Sinimarinibacterium flocculans</name>
    <dbReference type="NCBI Taxonomy" id="985250"/>
    <lineage>
        <taxon>Bacteria</taxon>
        <taxon>Pseudomonadati</taxon>
        <taxon>Pseudomonadota</taxon>
        <taxon>Gammaproteobacteria</taxon>
        <taxon>Nevskiales</taxon>
        <taxon>Nevskiaceae</taxon>
        <taxon>Sinimarinibacterium</taxon>
    </lineage>
</organism>